<name>A0A178EUB2_TRIRU</name>
<accession>A0A178EUB2</accession>
<organism evidence="2 3">
    <name type="scientific">Trichophyton rubrum</name>
    <name type="common">Athlete's foot fungus</name>
    <name type="synonym">Epidermophyton rubrum</name>
    <dbReference type="NCBI Taxonomy" id="5551"/>
    <lineage>
        <taxon>Eukaryota</taxon>
        <taxon>Fungi</taxon>
        <taxon>Dikarya</taxon>
        <taxon>Ascomycota</taxon>
        <taxon>Pezizomycotina</taxon>
        <taxon>Eurotiomycetes</taxon>
        <taxon>Eurotiomycetidae</taxon>
        <taxon>Onygenales</taxon>
        <taxon>Arthrodermataceae</taxon>
        <taxon>Trichophyton</taxon>
    </lineage>
</organism>
<comment type="caution">
    <text evidence="2">The sequence shown here is derived from an EMBL/GenBank/DDBJ whole genome shotgun (WGS) entry which is preliminary data.</text>
</comment>
<evidence type="ECO:0000256" key="1">
    <source>
        <dbReference type="SAM" id="MobiDB-lite"/>
    </source>
</evidence>
<dbReference type="AlphaFoldDB" id="A0A178EUB2"/>
<proteinExistence type="predicted"/>
<dbReference type="Proteomes" id="UP000243015">
    <property type="component" value="Unassembled WGS sequence"/>
</dbReference>
<evidence type="ECO:0000313" key="3">
    <source>
        <dbReference type="Proteomes" id="UP000243015"/>
    </source>
</evidence>
<dbReference type="EMBL" id="LHPM01000018">
    <property type="protein sequence ID" value="OAL63499.1"/>
    <property type="molecule type" value="Genomic_DNA"/>
</dbReference>
<gene>
    <name evidence="2" type="ORF">A7C99_5895</name>
</gene>
<feature type="region of interest" description="Disordered" evidence="1">
    <location>
        <begin position="12"/>
        <end position="52"/>
    </location>
</feature>
<protein>
    <submittedName>
        <fullName evidence="2">Uncharacterized protein</fullName>
    </submittedName>
</protein>
<evidence type="ECO:0000313" key="2">
    <source>
        <dbReference type="EMBL" id="OAL63499.1"/>
    </source>
</evidence>
<reference evidence="2 3" key="1">
    <citation type="submission" date="2016-05" db="EMBL/GenBank/DDBJ databases">
        <title>Genome sequencing of Trichophyton rubrum CMCC(F)T1i isolated from hair.</title>
        <authorList>
            <person name="Zhan P."/>
            <person name="Tao Y."/>
            <person name="Liu W."/>
        </authorList>
    </citation>
    <scope>NUCLEOTIDE SEQUENCE [LARGE SCALE GENOMIC DNA]</scope>
    <source>
        <strain evidence="3">CMCC(F)T1i</strain>
    </source>
</reference>
<sequence>MPAECRGRVRLCGAGEGATGNGDSSQKPLLKKKTKDDDDDDDDDDGLGLGMLATSTTAGDAVAVGGDAGVLVCSVLCPQREDARASDGGDKGLISNSTKAPPAAAAARMIMIEVDADADETAATPPRASDGGDAGPTSGPERKAAVWRAAAAAAVQAV</sequence>
<feature type="compositionally biased region" description="Acidic residues" evidence="1">
    <location>
        <begin position="37"/>
        <end position="46"/>
    </location>
</feature>
<feature type="region of interest" description="Disordered" evidence="1">
    <location>
        <begin position="116"/>
        <end position="145"/>
    </location>
</feature>